<dbReference type="FunFam" id="3.30.70.270:FF:000001">
    <property type="entry name" value="Diguanylate cyclase domain protein"/>
    <property type="match status" value="1"/>
</dbReference>
<dbReference type="KEGG" id="pdg:BCM40_01490"/>
<sequence length="325" mass="36542">MHQGVLGGVGVKTMEQQLDRAPCGYLVLDRDLRIVEINSTLRNLTGVENPQHIHELLTIASRMYFQTYFTPSIKMHGTVNEMFLTLKSSTGSMPALMNAVEYDGFYECALIQMSVRGEYEKELLRAKRNAEEINRETIDAYDQLQNLMHEVEDKQQELLALNLELQQLAITDSLTGSKNRRYLEERLTHFLVQAEKGRKVTILLLDIDHFKRVNDTHGHQTGDEVLQELARRLEEVVGSTGIVTRLGGEEFVIIMPDMGAEEGLATGDAICKHMEVANWQSVSVTVSIGVAVYLPGDDTSSWLSRADSYLYKAKADGRNCAYGLI</sequence>
<dbReference type="Proteomes" id="UP000092495">
    <property type="component" value="Chromosome"/>
</dbReference>
<dbReference type="EMBL" id="CP016543">
    <property type="protein sequence ID" value="ANU22090.1"/>
    <property type="molecule type" value="Genomic_DNA"/>
</dbReference>
<dbReference type="InterPro" id="IPR035965">
    <property type="entry name" value="PAS-like_dom_sf"/>
</dbReference>
<evidence type="ECO:0000259" key="2">
    <source>
        <dbReference type="PROSITE" id="PS50887"/>
    </source>
</evidence>
<keyword evidence="4" id="KW-1185">Reference proteome</keyword>
<dbReference type="SMART" id="SM00267">
    <property type="entry name" value="GGDEF"/>
    <property type="match status" value="1"/>
</dbReference>
<dbReference type="InterPro" id="IPR000160">
    <property type="entry name" value="GGDEF_dom"/>
</dbReference>
<feature type="domain" description="GGDEF" evidence="2">
    <location>
        <begin position="198"/>
        <end position="325"/>
    </location>
</feature>
<accession>A0A1C7EDZ5</accession>
<dbReference type="PANTHER" id="PTHR45138:SF9">
    <property type="entry name" value="DIGUANYLATE CYCLASE DGCM-RELATED"/>
    <property type="match status" value="1"/>
</dbReference>
<dbReference type="InterPro" id="IPR050469">
    <property type="entry name" value="Diguanylate_Cyclase"/>
</dbReference>
<evidence type="ECO:0000256" key="1">
    <source>
        <dbReference type="SAM" id="Coils"/>
    </source>
</evidence>
<name>A0A1C7EDZ5_9BACL</name>
<dbReference type="InterPro" id="IPR043128">
    <property type="entry name" value="Rev_trsase/Diguanyl_cyclase"/>
</dbReference>
<evidence type="ECO:0000313" key="4">
    <source>
        <dbReference type="Proteomes" id="UP000092495"/>
    </source>
</evidence>
<feature type="coiled-coil region" evidence="1">
    <location>
        <begin position="116"/>
        <end position="171"/>
    </location>
</feature>
<dbReference type="Pfam" id="PF00990">
    <property type="entry name" value="GGDEF"/>
    <property type="match status" value="1"/>
</dbReference>
<proteinExistence type="predicted"/>
<dbReference type="PANTHER" id="PTHR45138">
    <property type="entry name" value="REGULATORY COMPONENTS OF SENSORY TRANSDUCTION SYSTEM"/>
    <property type="match status" value="1"/>
</dbReference>
<gene>
    <name evidence="3" type="ORF">BCM40_01490</name>
</gene>
<dbReference type="GO" id="GO:0052621">
    <property type="term" value="F:diguanylate cyclase activity"/>
    <property type="evidence" value="ECO:0007669"/>
    <property type="project" value="TreeGrafter"/>
</dbReference>
<organism evidence="3 4">
    <name type="scientific">Planococcus donghaensis</name>
    <dbReference type="NCBI Taxonomy" id="414778"/>
    <lineage>
        <taxon>Bacteria</taxon>
        <taxon>Bacillati</taxon>
        <taxon>Bacillota</taxon>
        <taxon>Bacilli</taxon>
        <taxon>Bacillales</taxon>
        <taxon>Caryophanaceae</taxon>
        <taxon>Planococcus</taxon>
    </lineage>
</organism>
<dbReference type="OrthoDB" id="9759607at2"/>
<dbReference type="STRING" id="414778.BCM40_01490"/>
<dbReference type="Gene3D" id="3.30.450.20">
    <property type="entry name" value="PAS domain"/>
    <property type="match status" value="1"/>
</dbReference>
<dbReference type="NCBIfam" id="TIGR00254">
    <property type="entry name" value="GGDEF"/>
    <property type="match status" value="1"/>
</dbReference>
<dbReference type="SUPFAM" id="SSF55785">
    <property type="entry name" value="PYP-like sensor domain (PAS domain)"/>
    <property type="match status" value="1"/>
</dbReference>
<dbReference type="CDD" id="cd01949">
    <property type="entry name" value="GGDEF"/>
    <property type="match status" value="1"/>
</dbReference>
<dbReference type="PROSITE" id="PS50887">
    <property type="entry name" value="GGDEF"/>
    <property type="match status" value="1"/>
</dbReference>
<evidence type="ECO:0000313" key="3">
    <source>
        <dbReference type="EMBL" id="ANU22090.1"/>
    </source>
</evidence>
<protein>
    <submittedName>
        <fullName evidence="3">GGDEF domain-containing protein</fullName>
    </submittedName>
</protein>
<dbReference type="AlphaFoldDB" id="A0A1C7EDZ5"/>
<dbReference type="SUPFAM" id="SSF55073">
    <property type="entry name" value="Nucleotide cyclase"/>
    <property type="match status" value="1"/>
</dbReference>
<keyword evidence="1" id="KW-0175">Coiled coil</keyword>
<reference evidence="3" key="1">
    <citation type="submission" date="2016-10" db="EMBL/GenBank/DDBJ databases">
        <authorList>
            <person name="See-Too W.S."/>
        </authorList>
    </citation>
    <scope>NUCLEOTIDE SEQUENCE</scope>
    <source>
        <strain evidence="3">DSM 22276</strain>
    </source>
</reference>
<dbReference type="InterPro" id="IPR029787">
    <property type="entry name" value="Nucleotide_cyclase"/>
</dbReference>
<dbReference type="RefSeq" id="WP_065525221.1">
    <property type="nucleotide sequence ID" value="NZ_CP016543.2"/>
</dbReference>
<dbReference type="Gene3D" id="3.30.70.270">
    <property type="match status" value="1"/>
</dbReference>